<gene>
    <name evidence="1" type="ORF">METZ01_LOCUS325933</name>
</gene>
<evidence type="ECO:0000313" key="1">
    <source>
        <dbReference type="EMBL" id="SVC73079.1"/>
    </source>
</evidence>
<accession>A0A382PI58</accession>
<name>A0A382PI58_9ZZZZ</name>
<dbReference type="EMBL" id="UINC01107588">
    <property type="protein sequence ID" value="SVC73079.1"/>
    <property type="molecule type" value="Genomic_DNA"/>
</dbReference>
<reference evidence="1" key="1">
    <citation type="submission" date="2018-05" db="EMBL/GenBank/DDBJ databases">
        <authorList>
            <person name="Lanie J.A."/>
            <person name="Ng W.-L."/>
            <person name="Kazmierczak K.M."/>
            <person name="Andrzejewski T.M."/>
            <person name="Davidsen T.M."/>
            <person name="Wayne K.J."/>
            <person name="Tettelin H."/>
            <person name="Glass J.I."/>
            <person name="Rusch D."/>
            <person name="Podicherti R."/>
            <person name="Tsui H.-C.T."/>
            <person name="Winkler M.E."/>
        </authorList>
    </citation>
    <scope>NUCLEOTIDE SEQUENCE</scope>
</reference>
<proteinExistence type="predicted"/>
<dbReference type="AlphaFoldDB" id="A0A382PI58"/>
<protein>
    <submittedName>
        <fullName evidence="1">Uncharacterized protein</fullName>
    </submittedName>
</protein>
<organism evidence="1">
    <name type="scientific">marine metagenome</name>
    <dbReference type="NCBI Taxonomy" id="408172"/>
    <lineage>
        <taxon>unclassified sequences</taxon>
        <taxon>metagenomes</taxon>
        <taxon>ecological metagenomes</taxon>
    </lineage>
</organism>
<sequence length="58" mass="6818">MNTFWIRLFGYPLVAMMSLTAPGRMTGTSNPFIARDRRTACFWNFMRIMKANTRCDSY</sequence>